<keyword evidence="3" id="KW-0804">Transcription</keyword>
<name>A0ABX7M0C6_9RHOO</name>
<evidence type="ECO:0000313" key="6">
    <source>
        <dbReference type="Proteomes" id="UP000663570"/>
    </source>
</evidence>
<evidence type="ECO:0000256" key="2">
    <source>
        <dbReference type="ARBA" id="ARBA00023125"/>
    </source>
</evidence>
<dbReference type="PROSITE" id="PS01124">
    <property type="entry name" value="HTH_ARAC_FAMILY_2"/>
    <property type="match status" value="1"/>
</dbReference>
<dbReference type="Proteomes" id="UP000663570">
    <property type="component" value="Chromosome"/>
</dbReference>
<dbReference type="EMBL" id="CP071060">
    <property type="protein sequence ID" value="QSI75222.1"/>
    <property type="molecule type" value="Genomic_DNA"/>
</dbReference>
<evidence type="ECO:0000259" key="4">
    <source>
        <dbReference type="PROSITE" id="PS01124"/>
    </source>
</evidence>
<keyword evidence="1" id="KW-0805">Transcription regulation</keyword>
<evidence type="ECO:0000256" key="3">
    <source>
        <dbReference type="ARBA" id="ARBA00023163"/>
    </source>
</evidence>
<evidence type="ECO:0000256" key="1">
    <source>
        <dbReference type="ARBA" id="ARBA00023015"/>
    </source>
</evidence>
<dbReference type="Pfam" id="PF12833">
    <property type="entry name" value="HTH_18"/>
    <property type="match status" value="1"/>
</dbReference>
<dbReference type="InterPro" id="IPR018060">
    <property type="entry name" value="HTH_AraC"/>
</dbReference>
<reference evidence="5 6" key="1">
    <citation type="submission" date="2021-02" db="EMBL/GenBank/DDBJ databases">
        <title>Niveibacterium changnyeongensis HC41.</title>
        <authorList>
            <person name="Kang M."/>
        </authorList>
    </citation>
    <scope>NUCLEOTIDE SEQUENCE [LARGE SCALE GENOMIC DNA]</scope>
    <source>
        <strain evidence="5 6">HC41</strain>
    </source>
</reference>
<dbReference type="SUPFAM" id="SSF46689">
    <property type="entry name" value="Homeodomain-like"/>
    <property type="match status" value="1"/>
</dbReference>
<dbReference type="Gene3D" id="1.10.10.60">
    <property type="entry name" value="Homeodomain-like"/>
    <property type="match status" value="1"/>
</dbReference>
<sequence length="271" mass="29068">MQLIDIPIPPEFSNWLERVSWVEIAPDEPMPVFAGARVNLLFVVDGEVRVDGIGDACMVAAPVCWGPTRRAGVVRCGSELARGWLVKLAGGAAPAVLGTSAEALASRVQPLSRLWPHLSAEALGKQADRGLATVLAWIAAAIGRWEDRLLWSPGQCLRVMGLIDSTPVAQLASQLGISKATLERRTWAAFGLPPKGLARVQRLYRSLAMIDAANDADLAAQAGFFDQSHFIADFRQLTGSTPAQFRRLAVDRPQLLSLYNAADLTGGIHGG</sequence>
<dbReference type="InterPro" id="IPR050204">
    <property type="entry name" value="AraC_XylS_family_regulators"/>
</dbReference>
<evidence type="ECO:0000313" key="5">
    <source>
        <dbReference type="EMBL" id="QSI75222.1"/>
    </source>
</evidence>
<protein>
    <submittedName>
        <fullName evidence="5">Helix-turn-helix domain-containing protein</fullName>
    </submittedName>
</protein>
<dbReference type="PANTHER" id="PTHR46796">
    <property type="entry name" value="HTH-TYPE TRANSCRIPTIONAL ACTIVATOR RHAS-RELATED"/>
    <property type="match status" value="1"/>
</dbReference>
<dbReference type="RefSeq" id="WP_206252572.1">
    <property type="nucleotide sequence ID" value="NZ_CP071060.1"/>
</dbReference>
<proteinExistence type="predicted"/>
<keyword evidence="2" id="KW-0238">DNA-binding</keyword>
<organism evidence="5 6">
    <name type="scientific">Niveibacterium microcysteis</name>
    <dbReference type="NCBI Taxonomy" id="2811415"/>
    <lineage>
        <taxon>Bacteria</taxon>
        <taxon>Pseudomonadati</taxon>
        <taxon>Pseudomonadota</taxon>
        <taxon>Betaproteobacteria</taxon>
        <taxon>Rhodocyclales</taxon>
        <taxon>Rhodocyclaceae</taxon>
        <taxon>Niveibacterium</taxon>
    </lineage>
</organism>
<feature type="domain" description="HTH araC/xylS-type" evidence="4">
    <location>
        <begin position="168"/>
        <end position="248"/>
    </location>
</feature>
<keyword evidence="6" id="KW-1185">Reference proteome</keyword>
<dbReference type="SMART" id="SM00342">
    <property type="entry name" value="HTH_ARAC"/>
    <property type="match status" value="1"/>
</dbReference>
<dbReference type="InterPro" id="IPR009057">
    <property type="entry name" value="Homeodomain-like_sf"/>
</dbReference>
<gene>
    <name evidence="5" type="ORF">JY500_11870</name>
</gene>
<dbReference type="PANTHER" id="PTHR46796:SF15">
    <property type="entry name" value="BLL1074 PROTEIN"/>
    <property type="match status" value="1"/>
</dbReference>
<accession>A0ABX7M0C6</accession>